<dbReference type="InterPro" id="IPR050300">
    <property type="entry name" value="GDXG_lipolytic_enzyme"/>
</dbReference>
<organism evidence="4 5">
    <name type="scientific">Clostridium bovifaecis</name>
    <dbReference type="NCBI Taxonomy" id="2184719"/>
    <lineage>
        <taxon>Bacteria</taxon>
        <taxon>Bacillati</taxon>
        <taxon>Bacillota</taxon>
        <taxon>Clostridia</taxon>
        <taxon>Eubacteriales</taxon>
        <taxon>Clostridiaceae</taxon>
        <taxon>Clostridium</taxon>
    </lineage>
</organism>
<evidence type="ECO:0000313" key="4">
    <source>
        <dbReference type="EMBL" id="QGU96720.1"/>
    </source>
</evidence>
<feature type="transmembrane region" description="Helical" evidence="2">
    <location>
        <begin position="225"/>
        <end position="245"/>
    </location>
</feature>
<dbReference type="InterPro" id="IPR029058">
    <property type="entry name" value="AB_hydrolase_fold"/>
</dbReference>
<reference evidence="4 5" key="1">
    <citation type="submission" date="2019-12" db="EMBL/GenBank/DDBJ databases">
        <title>Genome sequenceing of Clostridium bovifaecis.</title>
        <authorList>
            <person name="Yao Y."/>
        </authorList>
    </citation>
    <scope>NUCLEOTIDE SEQUENCE [LARGE SCALE GENOMIC DNA]</scope>
    <source>
        <strain evidence="4 5">BXX</strain>
    </source>
</reference>
<dbReference type="PANTHER" id="PTHR48081">
    <property type="entry name" value="AB HYDROLASE SUPERFAMILY PROTEIN C4A8.06C"/>
    <property type="match status" value="1"/>
</dbReference>
<feature type="transmembrane region" description="Helical" evidence="2">
    <location>
        <begin position="12"/>
        <end position="34"/>
    </location>
</feature>
<feature type="transmembrane region" description="Helical" evidence="2">
    <location>
        <begin position="194"/>
        <end position="213"/>
    </location>
</feature>
<keyword evidence="2" id="KW-0472">Membrane</keyword>
<dbReference type="SUPFAM" id="SSF53474">
    <property type="entry name" value="alpha/beta-Hydrolases"/>
    <property type="match status" value="1"/>
</dbReference>
<gene>
    <name evidence="4" type="ORF">GOM49_17960</name>
</gene>
<evidence type="ECO:0000256" key="1">
    <source>
        <dbReference type="ARBA" id="ARBA00022801"/>
    </source>
</evidence>
<feature type="transmembrane region" description="Helical" evidence="2">
    <location>
        <begin position="82"/>
        <end position="102"/>
    </location>
</feature>
<keyword evidence="2" id="KW-1133">Transmembrane helix</keyword>
<keyword evidence="2" id="KW-0812">Transmembrane</keyword>
<sequence length="566" mass="64155">MKIYIRESSILRCLGKMMLILNILCIILGVFYISVRNHSIGWNVFGSVLIITLLGNFLLVYIDNIVLDKNNKSAKTIKVLGYVYLINNIFAMLGMMIGNFTLSNSYSNTVRENLYLYITIYSSYFSIFILGIFISYLNNMNLISRDKLSKRGSKGKNIFTSILKSLCYINLLLGIFFCWIILTRHDLKNFEVYTVEFSVFFAFIFSSTLIILLSLKAEDIKTKSYYLVLVVGMAIITICALPLILTPYTINRAEESFFQAFGSEWRNKINDNANKYFLKSPFSIPAYFLGIESNNFLVKQDVMFYEGTDRDGKKVKLHFDAYRPKRSDKMLPGEGSTVIRIHGGAWVAGDKGKLNVLQMNKYLAEQGYTVFDIQYGLSNNSSLTLELGEPEYVKGNFTIDDMIEHIGIFTKYIEENAAEYKVNLSSVFISGGSAGGHLATATGLAISSGKYSNIFSPKIKVKGIIPFYPANGLSKLGELNGTMGFVNPIYLIEKDSPPCLVYQGTRDSLVPRELCDKLKNKYISKKNNSCAILKMPLGGHGSDYYFSGQYNQTFLYYMERFLYIYK</sequence>
<feature type="transmembrane region" description="Helical" evidence="2">
    <location>
        <begin position="114"/>
        <end position="137"/>
    </location>
</feature>
<proteinExistence type="predicted"/>
<keyword evidence="1 4" id="KW-0378">Hydrolase</keyword>
<dbReference type="GO" id="GO:0016787">
    <property type="term" value="F:hydrolase activity"/>
    <property type="evidence" value="ECO:0007669"/>
    <property type="project" value="UniProtKB-KW"/>
</dbReference>
<evidence type="ECO:0000256" key="2">
    <source>
        <dbReference type="SAM" id="Phobius"/>
    </source>
</evidence>
<name>A0A6I6EWL2_9CLOT</name>
<accession>A0A6I6EWL2</accession>
<dbReference type="InterPro" id="IPR049492">
    <property type="entry name" value="BD-FAE-like_dom"/>
</dbReference>
<dbReference type="Gene3D" id="3.40.50.1820">
    <property type="entry name" value="alpha/beta hydrolase"/>
    <property type="match status" value="1"/>
</dbReference>
<feature type="transmembrane region" description="Helical" evidence="2">
    <location>
        <begin position="158"/>
        <end position="182"/>
    </location>
</feature>
<evidence type="ECO:0000313" key="5">
    <source>
        <dbReference type="Proteomes" id="UP000422764"/>
    </source>
</evidence>
<feature type="transmembrane region" description="Helical" evidence="2">
    <location>
        <begin position="40"/>
        <end position="62"/>
    </location>
</feature>
<evidence type="ECO:0000259" key="3">
    <source>
        <dbReference type="Pfam" id="PF20434"/>
    </source>
</evidence>
<protein>
    <submittedName>
        <fullName evidence="4">Alpha/beta hydrolase fold domain-containing protein</fullName>
    </submittedName>
</protein>
<dbReference type="Proteomes" id="UP000422764">
    <property type="component" value="Chromosome"/>
</dbReference>
<feature type="domain" description="BD-FAE-like" evidence="3">
    <location>
        <begin position="320"/>
        <end position="521"/>
    </location>
</feature>
<dbReference type="AlphaFoldDB" id="A0A6I6EWL2"/>
<dbReference type="Pfam" id="PF20434">
    <property type="entry name" value="BD-FAE"/>
    <property type="match status" value="1"/>
</dbReference>
<dbReference type="EMBL" id="CP046522">
    <property type="protein sequence ID" value="QGU96720.1"/>
    <property type="molecule type" value="Genomic_DNA"/>
</dbReference>
<keyword evidence="5" id="KW-1185">Reference proteome</keyword>